<evidence type="ECO:0000313" key="2">
    <source>
        <dbReference type="EMBL" id="VDM51803.1"/>
    </source>
</evidence>
<dbReference type="AlphaFoldDB" id="A0A0R3P9T9"/>
<name>A0A0R3P9T9_ANGCS</name>
<evidence type="ECO:0000256" key="1">
    <source>
        <dbReference type="SAM" id="Phobius"/>
    </source>
</evidence>
<proteinExistence type="predicted"/>
<protein>
    <submittedName>
        <fullName evidence="4">TLC domain-containing protein</fullName>
    </submittedName>
</protein>
<dbReference type="STRING" id="334426.A0A0R3P9T9"/>
<dbReference type="Proteomes" id="UP000267027">
    <property type="component" value="Unassembled WGS sequence"/>
</dbReference>
<feature type="transmembrane region" description="Helical" evidence="1">
    <location>
        <begin position="125"/>
        <end position="146"/>
    </location>
</feature>
<feature type="transmembrane region" description="Helical" evidence="1">
    <location>
        <begin position="81"/>
        <end position="99"/>
    </location>
</feature>
<dbReference type="EMBL" id="UYYA01000017">
    <property type="protein sequence ID" value="VDM51803.1"/>
    <property type="molecule type" value="Genomic_DNA"/>
</dbReference>
<evidence type="ECO:0000313" key="4">
    <source>
        <dbReference type="WBParaSite" id="ACOC_0000021701-mRNA-1"/>
    </source>
</evidence>
<reference evidence="4" key="1">
    <citation type="submission" date="2017-02" db="UniProtKB">
        <authorList>
            <consortium name="WormBaseParasite"/>
        </authorList>
    </citation>
    <scope>IDENTIFICATION</scope>
</reference>
<accession>A0A0R3P9T9</accession>
<organism evidence="4">
    <name type="scientific">Angiostrongylus costaricensis</name>
    <name type="common">Nematode worm</name>
    <dbReference type="NCBI Taxonomy" id="334426"/>
    <lineage>
        <taxon>Eukaryota</taxon>
        <taxon>Metazoa</taxon>
        <taxon>Ecdysozoa</taxon>
        <taxon>Nematoda</taxon>
        <taxon>Chromadorea</taxon>
        <taxon>Rhabditida</taxon>
        <taxon>Rhabditina</taxon>
        <taxon>Rhabditomorpha</taxon>
        <taxon>Strongyloidea</taxon>
        <taxon>Metastrongylidae</taxon>
        <taxon>Angiostrongylus</taxon>
    </lineage>
</organism>
<dbReference type="WBParaSite" id="ACOC_0000021701-mRNA-1">
    <property type="protein sequence ID" value="ACOC_0000021701-mRNA-1"/>
    <property type="gene ID" value="ACOC_0000021701"/>
</dbReference>
<gene>
    <name evidence="2" type="ORF">ACOC_LOCUS218</name>
</gene>
<keyword evidence="1" id="KW-1133">Transmembrane helix</keyword>
<sequence>MGKIPLVHNRSEAVDSLREKKVKALNEYDIYSTTRHAENCRVQRHTVFLFIVFGAVRITSYKFEGLLTKRLLPTVGVQSHVLLHLITFALSLMTFYSYVKDLFRMSRFVVYGLRSKFYKANHDPILTFIALYIYMSIVMKLPLIVYEVRAIILTLI</sequence>
<keyword evidence="1" id="KW-0472">Membrane</keyword>
<keyword evidence="1" id="KW-0812">Transmembrane</keyword>
<feature type="transmembrane region" description="Helical" evidence="1">
    <location>
        <begin position="45"/>
        <end position="61"/>
    </location>
</feature>
<dbReference type="OrthoDB" id="5821563at2759"/>
<reference evidence="2 3" key="2">
    <citation type="submission" date="2018-11" db="EMBL/GenBank/DDBJ databases">
        <authorList>
            <consortium name="Pathogen Informatics"/>
        </authorList>
    </citation>
    <scope>NUCLEOTIDE SEQUENCE [LARGE SCALE GENOMIC DNA]</scope>
    <source>
        <strain evidence="2 3">Costa Rica</strain>
    </source>
</reference>
<keyword evidence="3" id="KW-1185">Reference proteome</keyword>
<evidence type="ECO:0000313" key="3">
    <source>
        <dbReference type="Proteomes" id="UP000267027"/>
    </source>
</evidence>